<comment type="similarity">
    <text evidence="4 8">Belongs to the cyclophilin-type PPIase family.</text>
</comment>
<evidence type="ECO:0000256" key="5">
    <source>
        <dbReference type="ARBA" id="ARBA00022490"/>
    </source>
</evidence>
<dbReference type="InterPro" id="IPR029000">
    <property type="entry name" value="Cyclophilin-like_dom_sf"/>
</dbReference>
<protein>
    <recommendedName>
        <fullName evidence="8">Peptidyl-prolyl cis-trans isomerase</fullName>
        <shortName evidence="8">PPIase</shortName>
        <ecNumber evidence="8">5.2.1.8</ecNumber>
    </recommendedName>
</protein>
<evidence type="ECO:0000313" key="10">
    <source>
        <dbReference type="EMBL" id="GLU49879.1"/>
    </source>
</evidence>
<dbReference type="EMBL" id="BSQG01000009">
    <property type="protein sequence ID" value="GLU49879.1"/>
    <property type="molecule type" value="Genomic_DNA"/>
</dbReference>
<proteinExistence type="inferred from homology"/>
<evidence type="ECO:0000256" key="8">
    <source>
        <dbReference type="RuleBase" id="RU363019"/>
    </source>
</evidence>
<dbReference type="PROSITE" id="PS50072">
    <property type="entry name" value="CSA_PPIASE_2"/>
    <property type="match status" value="1"/>
</dbReference>
<dbReference type="PANTHER" id="PTHR45625">
    <property type="entry name" value="PEPTIDYL-PROLYL CIS-TRANS ISOMERASE-RELATED"/>
    <property type="match status" value="1"/>
</dbReference>
<evidence type="ECO:0000313" key="11">
    <source>
        <dbReference type="Proteomes" id="UP001165092"/>
    </source>
</evidence>
<dbReference type="EC" id="5.2.1.8" evidence="8"/>
<organism evidence="10 11">
    <name type="scientific">Nocardiopsis ansamitocini</name>
    <dbReference type="NCBI Taxonomy" id="1670832"/>
    <lineage>
        <taxon>Bacteria</taxon>
        <taxon>Bacillati</taxon>
        <taxon>Actinomycetota</taxon>
        <taxon>Actinomycetes</taxon>
        <taxon>Streptosporangiales</taxon>
        <taxon>Nocardiopsidaceae</taxon>
        <taxon>Nocardiopsis</taxon>
    </lineage>
</organism>
<dbReference type="GO" id="GO:0005737">
    <property type="term" value="C:cytoplasm"/>
    <property type="evidence" value="ECO:0007669"/>
    <property type="project" value="UniProtKB-SubCell"/>
</dbReference>
<evidence type="ECO:0000259" key="9">
    <source>
        <dbReference type="PROSITE" id="PS50072"/>
    </source>
</evidence>
<dbReference type="PROSITE" id="PS00170">
    <property type="entry name" value="CSA_PPIASE_1"/>
    <property type="match status" value="1"/>
</dbReference>
<dbReference type="SUPFAM" id="SSF50891">
    <property type="entry name" value="Cyclophilin-like"/>
    <property type="match status" value="1"/>
</dbReference>
<dbReference type="PANTHER" id="PTHR45625:SF4">
    <property type="entry name" value="PEPTIDYLPROLYL ISOMERASE DOMAIN AND WD REPEAT-CONTAINING PROTEIN 1"/>
    <property type="match status" value="1"/>
</dbReference>
<keyword evidence="7 8" id="KW-0413">Isomerase</keyword>
<keyword evidence="5" id="KW-0963">Cytoplasm</keyword>
<sequence>MWGGKHTQRKGTQVSEANGQLFARLNTNKGDIVVKLFPAEAPKTVENFVGLAEGTKQWVDPRTGQSTSSKLYDGTVFHRVIKGFMLQGGDPLGNGRGGPGYRFEDEIHPSLKFNRPYLLAMANAGPGTNGSQFFITVGATDWLTGKHTIFGEVVEGKNVVDEIATIATDQMDKPLDDVVIQSVTVERR</sequence>
<dbReference type="Gene3D" id="2.40.100.10">
    <property type="entry name" value="Cyclophilin-like"/>
    <property type="match status" value="1"/>
</dbReference>
<dbReference type="GO" id="GO:0003755">
    <property type="term" value="F:peptidyl-prolyl cis-trans isomerase activity"/>
    <property type="evidence" value="ECO:0007669"/>
    <property type="project" value="UniProtKB-UniRule"/>
</dbReference>
<reference evidence="10" key="1">
    <citation type="submission" date="2023-02" db="EMBL/GenBank/DDBJ databases">
        <title>Nocardiopsis ansamitocini NBRC 112285.</title>
        <authorList>
            <person name="Ichikawa N."/>
            <person name="Sato H."/>
            <person name="Tonouchi N."/>
        </authorList>
    </citation>
    <scope>NUCLEOTIDE SEQUENCE</scope>
    <source>
        <strain evidence="10">NBRC 112285</strain>
    </source>
</reference>
<evidence type="ECO:0000256" key="4">
    <source>
        <dbReference type="ARBA" id="ARBA00007365"/>
    </source>
</evidence>
<name>A0A9W6UKE7_9ACTN</name>
<dbReference type="FunFam" id="2.40.100.10:FF:000028">
    <property type="entry name" value="Peptidyl-prolyl cis-trans isomerase"/>
    <property type="match status" value="1"/>
</dbReference>
<comment type="caution">
    <text evidence="10">The sequence shown here is derived from an EMBL/GenBank/DDBJ whole genome shotgun (WGS) entry which is preliminary data.</text>
</comment>
<dbReference type="GO" id="GO:0006457">
    <property type="term" value="P:protein folding"/>
    <property type="evidence" value="ECO:0007669"/>
    <property type="project" value="InterPro"/>
</dbReference>
<comment type="function">
    <text evidence="2 8">PPIases accelerate the folding of proteins. It catalyzes the cis-trans isomerization of proline imidic peptide bonds in oligopeptides.</text>
</comment>
<evidence type="ECO:0000256" key="7">
    <source>
        <dbReference type="ARBA" id="ARBA00023235"/>
    </source>
</evidence>
<evidence type="ECO:0000256" key="6">
    <source>
        <dbReference type="ARBA" id="ARBA00023110"/>
    </source>
</evidence>
<evidence type="ECO:0000256" key="2">
    <source>
        <dbReference type="ARBA" id="ARBA00002388"/>
    </source>
</evidence>
<comment type="subcellular location">
    <subcellularLocation>
        <location evidence="3">Cytoplasm</location>
    </subcellularLocation>
</comment>
<dbReference type="AlphaFoldDB" id="A0A9W6UKE7"/>
<dbReference type="InterPro" id="IPR024936">
    <property type="entry name" value="Cyclophilin-type_PPIase"/>
</dbReference>
<dbReference type="PIRSF" id="PIRSF001467">
    <property type="entry name" value="Peptidylpro_ismrse"/>
    <property type="match status" value="1"/>
</dbReference>
<dbReference type="Pfam" id="PF00160">
    <property type="entry name" value="Pro_isomerase"/>
    <property type="match status" value="1"/>
</dbReference>
<feature type="domain" description="PPIase cyclophilin-type" evidence="9">
    <location>
        <begin position="30"/>
        <end position="185"/>
    </location>
</feature>
<comment type="catalytic activity">
    <reaction evidence="1 8">
        <text>[protein]-peptidylproline (omega=180) = [protein]-peptidylproline (omega=0)</text>
        <dbReference type="Rhea" id="RHEA:16237"/>
        <dbReference type="Rhea" id="RHEA-COMP:10747"/>
        <dbReference type="Rhea" id="RHEA-COMP:10748"/>
        <dbReference type="ChEBI" id="CHEBI:83833"/>
        <dbReference type="ChEBI" id="CHEBI:83834"/>
        <dbReference type="EC" id="5.2.1.8"/>
    </reaction>
</comment>
<evidence type="ECO:0000256" key="3">
    <source>
        <dbReference type="ARBA" id="ARBA00004496"/>
    </source>
</evidence>
<dbReference type="InterPro" id="IPR020892">
    <property type="entry name" value="Cyclophilin-type_PPIase_CS"/>
</dbReference>
<gene>
    <name evidence="10" type="ORF">Nans01_42300</name>
</gene>
<accession>A0A9W6UKE7</accession>
<dbReference type="InterPro" id="IPR002130">
    <property type="entry name" value="Cyclophilin-type_PPIase_dom"/>
</dbReference>
<keyword evidence="11" id="KW-1185">Reference proteome</keyword>
<keyword evidence="6 8" id="KW-0697">Rotamase</keyword>
<dbReference type="InterPro" id="IPR044666">
    <property type="entry name" value="Cyclophilin_A-like"/>
</dbReference>
<dbReference type="Proteomes" id="UP001165092">
    <property type="component" value="Unassembled WGS sequence"/>
</dbReference>
<dbReference type="PRINTS" id="PR00153">
    <property type="entry name" value="CSAPPISMRASE"/>
</dbReference>
<evidence type="ECO:0000256" key="1">
    <source>
        <dbReference type="ARBA" id="ARBA00000971"/>
    </source>
</evidence>